<feature type="transmembrane region" description="Helical" evidence="1">
    <location>
        <begin position="69"/>
        <end position="87"/>
    </location>
</feature>
<reference evidence="2 3" key="1">
    <citation type="submission" date="2021-06" db="EMBL/GenBank/DDBJ databases">
        <authorList>
            <person name="Palmer J.M."/>
        </authorList>
    </citation>
    <scope>NUCLEOTIDE SEQUENCE [LARGE SCALE GENOMIC DNA]</scope>
    <source>
        <strain evidence="2 3">XR_2019</strain>
        <tissue evidence="2">Muscle</tissue>
    </source>
</reference>
<dbReference type="EMBL" id="JAHRIM010091524">
    <property type="protein sequence ID" value="MEQ2277433.1"/>
    <property type="molecule type" value="Genomic_DNA"/>
</dbReference>
<keyword evidence="1" id="KW-0812">Transmembrane</keyword>
<dbReference type="Proteomes" id="UP001444071">
    <property type="component" value="Unassembled WGS sequence"/>
</dbReference>
<evidence type="ECO:0000313" key="3">
    <source>
        <dbReference type="Proteomes" id="UP001444071"/>
    </source>
</evidence>
<keyword evidence="1" id="KW-0472">Membrane</keyword>
<proteinExistence type="predicted"/>
<keyword evidence="3" id="KW-1185">Reference proteome</keyword>
<sequence>MLLWRHFATCQIKAETYLDTVCRQLLHQPSSLLSSLFMVFVFLFFWSLINREHSPSRQLLSSGPHISKAFFICLCLKIPVYILVQIIKPEKKKLIFRCVFHTNPLHFLSVSI</sequence>
<gene>
    <name evidence="2" type="ORF">XENORESO_002570</name>
</gene>
<evidence type="ECO:0000313" key="2">
    <source>
        <dbReference type="EMBL" id="MEQ2277433.1"/>
    </source>
</evidence>
<keyword evidence="1" id="KW-1133">Transmembrane helix</keyword>
<protein>
    <submittedName>
        <fullName evidence="2">Uncharacterized protein</fullName>
    </submittedName>
</protein>
<organism evidence="2 3">
    <name type="scientific">Xenotaenia resolanae</name>
    <dbReference type="NCBI Taxonomy" id="208358"/>
    <lineage>
        <taxon>Eukaryota</taxon>
        <taxon>Metazoa</taxon>
        <taxon>Chordata</taxon>
        <taxon>Craniata</taxon>
        <taxon>Vertebrata</taxon>
        <taxon>Euteleostomi</taxon>
        <taxon>Actinopterygii</taxon>
        <taxon>Neopterygii</taxon>
        <taxon>Teleostei</taxon>
        <taxon>Neoteleostei</taxon>
        <taxon>Acanthomorphata</taxon>
        <taxon>Ovalentaria</taxon>
        <taxon>Atherinomorphae</taxon>
        <taxon>Cyprinodontiformes</taxon>
        <taxon>Goodeidae</taxon>
        <taxon>Xenotaenia</taxon>
    </lineage>
</organism>
<name>A0ABV0X887_9TELE</name>
<evidence type="ECO:0000256" key="1">
    <source>
        <dbReference type="SAM" id="Phobius"/>
    </source>
</evidence>
<accession>A0ABV0X887</accession>
<comment type="caution">
    <text evidence="2">The sequence shown here is derived from an EMBL/GenBank/DDBJ whole genome shotgun (WGS) entry which is preliminary data.</text>
</comment>
<feature type="transmembrane region" description="Helical" evidence="1">
    <location>
        <begin position="32"/>
        <end position="49"/>
    </location>
</feature>